<evidence type="ECO:0000313" key="2">
    <source>
        <dbReference type="Proteomes" id="UP000001953"/>
    </source>
</evidence>
<dbReference type="HOGENOM" id="CLU_206375_0_0_5"/>
<dbReference type="eggNOG" id="ENOG5031EIG">
    <property type="taxonomic scope" value="Bacteria"/>
</dbReference>
<dbReference type="Proteomes" id="UP000001953">
    <property type="component" value="Chromosome"/>
</dbReference>
<dbReference type="EMBL" id="CP000319">
    <property type="protein sequence ID" value="ABE64613.1"/>
    <property type="molecule type" value="Genomic_DNA"/>
</dbReference>
<dbReference type="KEGG" id="nha:Nham_3926"/>
<reference evidence="1 2" key="1">
    <citation type="submission" date="2006-03" db="EMBL/GenBank/DDBJ databases">
        <title>Complete sequence of chromosome of Nitrobacter hamburgensis X14.</title>
        <authorList>
            <consortium name="US DOE Joint Genome Institute"/>
            <person name="Copeland A."/>
            <person name="Lucas S."/>
            <person name="Lapidus A."/>
            <person name="Barry K."/>
            <person name="Detter J.C."/>
            <person name="Glavina del Rio T."/>
            <person name="Hammon N."/>
            <person name="Israni S."/>
            <person name="Dalin E."/>
            <person name="Tice H."/>
            <person name="Pitluck S."/>
            <person name="Chain P."/>
            <person name="Malfatti S."/>
            <person name="Shin M."/>
            <person name="Vergez L."/>
            <person name="Schmutz J."/>
            <person name="Larimer F."/>
            <person name="Land M."/>
            <person name="Hauser L."/>
            <person name="Kyrpides N."/>
            <person name="Ivanova N."/>
            <person name="Ward B."/>
            <person name="Arp D."/>
            <person name="Klotz M."/>
            <person name="Stein L."/>
            <person name="O'Mullan G."/>
            <person name="Starkenburg S."/>
            <person name="Sayavedra L."/>
            <person name="Poret-Peterson A.T."/>
            <person name="Gentry M.E."/>
            <person name="Bruce D."/>
            <person name="Richardson P."/>
        </authorList>
    </citation>
    <scope>NUCLEOTIDE SEQUENCE [LARGE SCALE GENOMIC DNA]</scope>
    <source>
        <strain evidence="2">DSM 10229 / NCIMB 13809 / X14</strain>
    </source>
</reference>
<organism evidence="1 2">
    <name type="scientific">Nitrobacter hamburgensis (strain DSM 10229 / NCIMB 13809 / X14)</name>
    <dbReference type="NCBI Taxonomy" id="323097"/>
    <lineage>
        <taxon>Bacteria</taxon>
        <taxon>Pseudomonadati</taxon>
        <taxon>Pseudomonadota</taxon>
        <taxon>Alphaproteobacteria</taxon>
        <taxon>Hyphomicrobiales</taxon>
        <taxon>Nitrobacteraceae</taxon>
        <taxon>Nitrobacter</taxon>
    </lineage>
</organism>
<proteinExistence type="predicted"/>
<protein>
    <submittedName>
        <fullName evidence="1">Uncharacterized protein</fullName>
    </submittedName>
</protein>
<dbReference type="RefSeq" id="WP_011512243.1">
    <property type="nucleotide sequence ID" value="NC_007964.1"/>
</dbReference>
<sequence>MLKKKTAVRREWTKDDVRNLKTLAKQKAGVKTIAKQLKRTPGATAAKAQTLGVSLSMQQ</sequence>
<dbReference type="OrthoDB" id="8254374at2"/>
<name>Q1QGN4_NITHX</name>
<dbReference type="AlphaFoldDB" id="Q1QGN4"/>
<evidence type="ECO:0000313" key="1">
    <source>
        <dbReference type="EMBL" id="ABE64613.1"/>
    </source>
</evidence>
<gene>
    <name evidence="1" type="ordered locus">Nham_3926</name>
</gene>
<accession>Q1QGN4</accession>
<keyword evidence="2" id="KW-1185">Reference proteome</keyword>